<organism evidence="1 2">
    <name type="scientific">Reyranella humidisoli</name>
    <dbReference type="NCBI Taxonomy" id="2849149"/>
    <lineage>
        <taxon>Bacteria</taxon>
        <taxon>Pseudomonadati</taxon>
        <taxon>Pseudomonadota</taxon>
        <taxon>Alphaproteobacteria</taxon>
        <taxon>Hyphomicrobiales</taxon>
        <taxon>Reyranellaceae</taxon>
        <taxon>Reyranella</taxon>
    </lineage>
</organism>
<name>A0ABS6IHC9_9HYPH</name>
<reference evidence="1 2" key="1">
    <citation type="submission" date="2021-06" db="EMBL/GenBank/DDBJ databases">
        <authorList>
            <person name="Lee D.H."/>
        </authorList>
    </citation>
    <scope>NUCLEOTIDE SEQUENCE [LARGE SCALE GENOMIC DNA]</scope>
    <source>
        <strain evidence="1 2">MMS21-HV4-11</strain>
    </source>
</reference>
<gene>
    <name evidence="1" type="ORF">KQ910_08125</name>
</gene>
<comment type="caution">
    <text evidence="1">The sequence shown here is derived from an EMBL/GenBank/DDBJ whole genome shotgun (WGS) entry which is preliminary data.</text>
</comment>
<accession>A0ABS6IHC9</accession>
<evidence type="ECO:0000313" key="1">
    <source>
        <dbReference type="EMBL" id="MBU8873726.1"/>
    </source>
</evidence>
<dbReference type="RefSeq" id="WP_216958140.1">
    <property type="nucleotide sequence ID" value="NZ_JAHOPB010000001.1"/>
</dbReference>
<proteinExistence type="predicted"/>
<sequence length="178" mass="19666">MRRILAIVGAVVVVAVAAILIYAATRPDSFRVQRSATMNAPAEKIFPYLEGLKRWTEWSPYEGRDPQMKRAYSGADSGKGAVYEWDGNDNVGKGRMEIVDSKPPSKVVIKLDFLKPFEGHNTAELTVEPKGGQTIVTWAMYGPSTFMTKLIGTFMDMDDMIGRDFAAGLAKLKTVVEK</sequence>
<dbReference type="CDD" id="cd07818">
    <property type="entry name" value="SRPBCC_1"/>
    <property type="match status" value="1"/>
</dbReference>
<evidence type="ECO:0000313" key="2">
    <source>
        <dbReference type="Proteomes" id="UP000727907"/>
    </source>
</evidence>
<protein>
    <submittedName>
        <fullName evidence="1">SRPBCC family protein</fullName>
    </submittedName>
</protein>
<dbReference type="InterPro" id="IPR019587">
    <property type="entry name" value="Polyketide_cyclase/dehydratase"/>
</dbReference>
<keyword evidence="2" id="KW-1185">Reference proteome</keyword>
<dbReference type="Proteomes" id="UP000727907">
    <property type="component" value="Unassembled WGS sequence"/>
</dbReference>
<dbReference type="Pfam" id="PF10604">
    <property type="entry name" value="Polyketide_cyc2"/>
    <property type="match status" value="1"/>
</dbReference>
<dbReference type="EMBL" id="JAHOPB010000001">
    <property type="protein sequence ID" value="MBU8873726.1"/>
    <property type="molecule type" value="Genomic_DNA"/>
</dbReference>